<proteinExistence type="predicted"/>
<keyword evidence="1" id="KW-0472">Membrane</keyword>
<sequence length="133" mass="14683">MTQKPNDDGPTIAWRAFAIASAGTIEYLVNVYLQVVYPIFPLFHQPTLIQKVQDQDYLRSQGCFASLMAACALASARDRDGALFRSTTNASYNGNISSETFYRAANDMLPKNLVEADSLDYMRACALLSITSI</sequence>
<gene>
    <name evidence="2" type="ORF">B5807_03088</name>
</gene>
<evidence type="ECO:0000256" key="1">
    <source>
        <dbReference type="SAM" id="Phobius"/>
    </source>
</evidence>
<dbReference type="EMBL" id="KZ107840">
    <property type="protein sequence ID" value="OSS51365.1"/>
    <property type="molecule type" value="Genomic_DNA"/>
</dbReference>
<keyword evidence="3" id="KW-1185">Reference proteome</keyword>
<feature type="transmembrane region" description="Helical" evidence="1">
    <location>
        <begin position="12"/>
        <end position="37"/>
    </location>
</feature>
<dbReference type="AlphaFoldDB" id="A0A1Y2M5H6"/>
<organism evidence="2 3">
    <name type="scientific">Epicoccum nigrum</name>
    <name type="common">Soil fungus</name>
    <name type="synonym">Epicoccum purpurascens</name>
    <dbReference type="NCBI Taxonomy" id="105696"/>
    <lineage>
        <taxon>Eukaryota</taxon>
        <taxon>Fungi</taxon>
        <taxon>Dikarya</taxon>
        <taxon>Ascomycota</taxon>
        <taxon>Pezizomycotina</taxon>
        <taxon>Dothideomycetes</taxon>
        <taxon>Pleosporomycetidae</taxon>
        <taxon>Pleosporales</taxon>
        <taxon>Pleosporineae</taxon>
        <taxon>Didymellaceae</taxon>
        <taxon>Epicoccum</taxon>
    </lineage>
</organism>
<keyword evidence="1" id="KW-1133">Transmembrane helix</keyword>
<dbReference type="CDD" id="cd12148">
    <property type="entry name" value="fungal_TF_MHR"/>
    <property type="match status" value="1"/>
</dbReference>
<accession>A0A1Y2M5H6</accession>
<name>A0A1Y2M5H6_EPING</name>
<dbReference type="InParanoid" id="A0A1Y2M5H6"/>
<dbReference type="Proteomes" id="UP000193240">
    <property type="component" value="Unassembled WGS sequence"/>
</dbReference>
<evidence type="ECO:0000313" key="3">
    <source>
        <dbReference type="Proteomes" id="UP000193240"/>
    </source>
</evidence>
<evidence type="ECO:0008006" key="4">
    <source>
        <dbReference type="Google" id="ProtNLM"/>
    </source>
</evidence>
<evidence type="ECO:0000313" key="2">
    <source>
        <dbReference type="EMBL" id="OSS51365.1"/>
    </source>
</evidence>
<reference evidence="2 3" key="1">
    <citation type="journal article" date="2017" name="Genome Announc.">
        <title>Genome sequence of the saprophytic ascomycete Epicoccum nigrum ICMP 19927 strain isolated from New Zealand.</title>
        <authorList>
            <person name="Fokin M."/>
            <person name="Fleetwood D."/>
            <person name="Weir B.S."/>
            <person name="Villas-Boas S.G."/>
        </authorList>
    </citation>
    <scope>NUCLEOTIDE SEQUENCE [LARGE SCALE GENOMIC DNA]</scope>
    <source>
        <strain evidence="2 3">ICMP 19927</strain>
    </source>
</reference>
<keyword evidence="1" id="KW-0812">Transmembrane</keyword>
<protein>
    <recommendedName>
        <fullName evidence="4">Transcription factor domain-containing protein</fullName>
    </recommendedName>
</protein>